<dbReference type="AlphaFoldDB" id="A0A923PP34"/>
<comment type="caution">
    <text evidence="1">The sequence shown here is derived from an EMBL/GenBank/DDBJ whole genome shotgun (WGS) entry which is preliminary data.</text>
</comment>
<reference evidence="1" key="1">
    <citation type="submission" date="2020-08" db="EMBL/GenBank/DDBJ databases">
        <title>Lewinella bacteria from marine environments.</title>
        <authorList>
            <person name="Zhong Y."/>
        </authorList>
    </citation>
    <scope>NUCLEOTIDE SEQUENCE</scope>
    <source>
        <strain evidence="1">KCTC 42187</strain>
    </source>
</reference>
<dbReference type="EMBL" id="JACSIT010000120">
    <property type="protein sequence ID" value="MBC6995221.1"/>
    <property type="molecule type" value="Genomic_DNA"/>
</dbReference>
<organism evidence="1 2">
    <name type="scientific">Neolewinella lacunae</name>
    <dbReference type="NCBI Taxonomy" id="1517758"/>
    <lineage>
        <taxon>Bacteria</taxon>
        <taxon>Pseudomonadati</taxon>
        <taxon>Bacteroidota</taxon>
        <taxon>Saprospiria</taxon>
        <taxon>Saprospirales</taxon>
        <taxon>Lewinellaceae</taxon>
        <taxon>Neolewinella</taxon>
    </lineage>
</organism>
<protein>
    <recommendedName>
        <fullName evidence="3">Uracil-DNA glycosylase</fullName>
    </recommendedName>
</protein>
<dbReference type="RefSeq" id="WP_187467267.1">
    <property type="nucleotide sequence ID" value="NZ_JACSIT010000120.1"/>
</dbReference>
<evidence type="ECO:0008006" key="3">
    <source>
        <dbReference type="Google" id="ProtNLM"/>
    </source>
</evidence>
<gene>
    <name evidence="1" type="ORF">H9S92_13665</name>
</gene>
<evidence type="ECO:0000313" key="1">
    <source>
        <dbReference type="EMBL" id="MBC6995221.1"/>
    </source>
</evidence>
<evidence type="ECO:0000313" key="2">
    <source>
        <dbReference type="Proteomes" id="UP000650081"/>
    </source>
</evidence>
<sequence>MNKEIYQDRSFDDLLQTLPHYQLYPQMLPFIGSHYRRMNKRVLVIGESHYLRKESEQKSESGAWYDGTAAAMLDDEDRNWIHTRGTAGSGEKQRYASKAFGIYRNVEFAIRDLLVDKDLPTDNYLRYVAYYNYFQRPAKTGDSLEVTDLDKKTAYHHLLALGDILEVTHFAFVSKLAYYAFWKSHGKDEFFTRNIFGTAHPSTSWWNTPHQHDWWEEKFKMTSREWFIKRIGKLQLKVDDHE</sequence>
<name>A0A923PP34_9BACT</name>
<keyword evidence="2" id="KW-1185">Reference proteome</keyword>
<dbReference type="Proteomes" id="UP000650081">
    <property type="component" value="Unassembled WGS sequence"/>
</dbReference>
<proteinExistence type="predicted"/>
<accession>A0A923PP34</accession>